<evidence type="ECO:0000256" key="6">
    <source>
        <dbReference type="ARBA" id="ARBA00023242"/>
    </source>
</evidence>
<feature type="compositionally biased region" description="Basic and acidic residues" evidence="8">
    <location>
        <begin position="702"/>
        <end position="713"/>
    </location>
</feature>
<feature type="compositionally biased region" description="Basic and acidic residues" evidence="8">
    <location>
        <begin position="1205"/>
        <end position="1220"/>
    </location>
</feature>
<feature type="region of interest" description="Disordered" evidence="8">
    <location>
        <begin position="761"/>
        <end position="782"/>
    </location>
</feature>
<feature type="region of interest" description="Disordered" evidence="8">
    <location>
        <begin position="1198"/>
        <end position="1246"/>
    </location>
</feature>
<dbReference type="PANTHER" id="PTHR24406">
    <property type="entry name" value="TRANSCRIPTIONAL REPRESSOR CTCFL-RELATED"/>
    <property type="match status" value="1"/>
</dbReference>
<dbReference type="InterPro" id="IPR013933">
    <property type="entry name" value="CRC_Rsc7/Swp82"/>
</dbReference>
<dbReference type="PROSITE" id="PS50048">
    <property type="entry name" value="ZN2_CY6_FUNGAL_2"/>
    <property type="match status" value="1"/>
</dbReference>
<evidence type="ECO:0000256" key="2">
    <source>
        <dbReference type="ARBA" id="ARBA00022723"/>
    </source>
</evidence>
<dbReference type="CDD" id="cd00067">
    <property type="entry name" value="GAL4"/>
    <property type="match status" value="1"/>
</dbReference>
<dbReference type="PROSITE" id="PS50157">
    <property type="entry name" value="ZINC_FINGER_C2H2_2"/>
    <property type="match status" value="1"/>
</dbReference>
<dbReference type="Pfam" id="PF08624">
    <property type="entry name" value="CRC_subunit"/>
    <property type="match status" value="1"/>
</dbReference>
<organism evidence="11 12">
    <name type="scientific">Coniochaeta ligniaria NRRL 30616</name>
    <dbReference type="NCBI Taxonomy" id="1408157"/>
    <lineage>
        <taxon>Eukaryota</taxon>
        <taxon>Fungi</taxon>
        <taxon>Dikarya</taxon>
        <taxon>Ascomycota</taxon>
        <taxon>Pezizomycotina</taxon>
        <taxon>Sordariomycetes</taxon>
        <taxon>Sordariomycetidae</taxon>
        <taxon>Coniochaetales</taxon>
        <taxon>Coniochaetaceae</taxon>
        <taxon>Coniochaeta</taxon>
    </lineage>
</organism>
<dbReference type="InterPro" id="IPR001138">
    <property type="entry name" value="Zn2Cys6_DnaBD"/>
</dbReference>
<dbReference type="Pfam" id="PF00172">
    <property type="entry name" value="Zn_clus"/>
    <property type="match status" value="1"/>
</dbReference>
<keyword evidence="12" id="KW-1185">Reference proteome</keyword>
<keyword evidence="2" id="KW-0479">Metal-binding</keyword>
<protein>
    <recommendedName>
        <fullName evidence="13">Zn(2)-C6 fungal-type domain-containing protein</fullName>
    </recommendedName>
</protein>
<feature type="region of interest" description="Disordered" evidence="8">
    <location>
        <begin position="79"/>
        <end position="108"/>
    </location>
</feature>
<feature type="region of interest" description="Disordered" evidence="8">
    <location>
        <begin position="681"/>
        <end position="713"/>
    </location>
</feature>
<feature type="region of interest" description="Disordered" evidence="8">
    <location>
        <begin position="2245"/>
        <end position="2271"/>
    </location>
</feature>
<dbReference type="EMBL" id="KV875099">
    <property type="protein sequence ID" value="OIW27614.1"/>
    <property type="molecule type" value="Genomic_DNA"/>
</dbReference>
<dbReference type="Proteomes" id="UP000182658">
    <property type="component" value="Unassembled WGS sequence"/>
</dbReference>
<feature type="region of interest" description="Disordered" evidence="8">
    <location>
        <begin position="547"/>
        <end position="601"/>
    </location>
</feature>
<dbReference type="Gene3D" id="4.10.240.10">
    <property type="entry name" value="Zn(2)-C6 fungal-type DNA-binding domain"/>
    <property type="match status" value="1"/>
</dbReference>
<dbReference type="OrthoDB" id="1658288at2759"/>
<feature type="region of interest" description="Disordered" evidence="8">
    <location>
        <begin position="2147"/>
        <end position="2224"/>
    </location>
</feature>
<evidence type="ECO:0000256" key="3">
    <source>
        <dbReference type="ARBA" id="ARBA00022737"/>
    </source>
</evidence>
<feature type="region of interest" description="Disordered" evidence="8">
    <location>
        <begin position="1031"/>
        <end position="1055"/>
    </location>
</feature>
<accession>A0A1J7IJD3</accession>
<feature type="compositionally biased region" description="Polar residues" evidence="8">
    <location>
        <begin position="2183"/>
        <end position="2208"/>
    </location>
</feature>
<dbReference type="PROSITE" id="PS00028">
    <property type="entry name" value="ZINC_FINGER_C2H2_1"/>
    <property type="match status" value="2"/>
</dbReference>
<feature type="compositionally biased region" description="Low complexity" evidence="8">
    <location>
        <begin position="575"/>
        <end position="593"/>
    </location>
</feature>
<keyword evidence="3" id="KW-0677">Repeat</keyword>
<keyword evidence="6" id="KW-0539">Nucleus</keyword>
<evidence type="ECO:0000313" key="12">
    <source>
        <dbReference type="Proteomes" id="UP000182658"/>
    </source>
</evidence>
<evidence type="ECO:0000256" key="7">
    <source>
        <dbReference type="PROSITE-ProRule" id="PRU00042"/>
    </source>
</evidence>
<keyword evidence="5" id="KW-0862">Zinc</keyword>
<keyword evidence="4 7" id="KW-0863">Zinc-finger</keyword>
<dbReference type="STRING" id="1408157.A0A1J7IJD3"/>
<evidence type="ECO:0000259" key="9">
    <source>
        <dbReference type="PROSITE" id="PS50048"/>
    </source>
</evidence>
<evidence type="ECO:0000256" key="8">
    <source>
        <dbReference type="SAM" id="MobiDB-lite"/>
    </source>
</evidence>
<dbReference type="InterPro" id="IPR036864">
    <property type="entry name" value="Zn2-C6_fun-type_DNA-bd_sf"/>
</dbReference>
<feature type="region of interest" description="Disordered" evidence="8">
    <location>
        <begin position="347"/>
        <end position="370"/>
    </location>
</feature>
<feature type="domain" description="Zn(2)-C6 fungal-type" evidence="9">
    <location>
        <begin position="118"/>
        <end position="147"/>
    </location>
</feature>
<dbReference type="InterPro" id="IPR050888">
    <property type="entry name" value="ZnF_C2H2-type_TF"/>
</dbReference>
<evidence type="ECO:0000256" key="5">
    <source>
        <dbReference type="ARBA" id="ARBA00022833"/>
    </source>
</evidence>
<dbReference type="GO" id="GO:0000981">
    <property type="term" value="F:DNA-binding transcription factor activity, RNA polymerase II-specific"/>
    <property type="evidence" value="ECO:0007669"/>
    <property type="project" value="InterPro"/>
</dbReference>
<feature type="region of interest" description="Disordered" evidence="8">
    <location>
        <begin position="182"/>
        <end position="216"/>
    </location>
</feature>
<dbReference type="Gene3D" id="3.30.160.60">
    <property type="entry name" value="Classic Zinc Finger"/>
    <property type="match status" value="1"/>
</dbReference>
<feature type="compositionally biased region" description="Low complexity" evidence="8">
    <location>
        <begin position="2164"/>
        <end position="2177"/>
    </location>
</feature>
<reference evidence="11 12" key="1">
    <citation type="submission" date="2016-10" db="EMBL/GenBank/DDBJ databases">
        <title>Draft genome sequence of Coniochaeta ligniaria NRRL30616, a lignocellulolytic fungus for bioabatement of inhibitors in plant biomass hydrolysates.</title>
        <authorList>
            <consortium name="DOE Joint Genome Institute"/>
            <person name="Jimenez D.J."/>
            <person name="Hector R.E."/>
            <person name="Riley R."/>
            <person name="Sun H."/>
            <person name="Grigoriev I.V."/>
            <person name="Van Elsas J.D."/>
            <person name="Nichols N.N."/>
        </authorList>
    </citation>
    <scope>NUCLEOTIDE SEQUENCE [LARGE SCALE GENOMIC DNA]</scope>
    <source>
        <strain evidence="11 12">NRRL 30616</strain>
    </source>
</reference>
<feature type="region of interest" description="Disordered" evidence="8">
    <location>
        <begin position="422"/>
        <end position="475"/>
    </location>
</feature>
<sequence length="2271" mass="251193">MTDSDWDTFGCSSCGRNFSTQDALTKHVNSPDHPFKCALCKTHYADIVPFRLHLELAHLGYMCTFGTCPYWSATESDVDKHSQQHPQYQKHAGAGEQNTTSRGGPPMPAQKRWEVILACDECRRKKTRCDFKQPCTHCSAYSYECTYAKPSNSHGSLAPQHIEAGFKARKFGNQAGPEQFLKTGRRKTTPRNHGEHPSSELPGGDQPRKKDAVPTTSSAITENILDVLGMPCPFRLAVPEPFQYDRQDTYAVCRTLYKDISSLIRHLSHPVHGLEVIDKAVSSFDVESKVPPVQKAGICKRCWKIFRTAADLSTHMAYPCAKPKLHALEKRGILYDAFARTKNRVDNTAERVSTSNTTQTSPNLTEPLPSMHSSAYLPKLEESFMRDFTCCDRTWPTLHDLLQHYEEDHAKLSEADRVKLVSGKPHPARHGVADPTEASTDRVESTLKASPSDLEEVRLPRGSRQGAEEKFLPPRSEVEKQALEALDSFVLFPQHGGGQTGFDNDELFDPNITISTASPNQTAVSPSNDVFAQRLQAANNHYLTAVHSPASAPSRRDGSVLRQGSPLAPGPNLDPSSTLLSPSLVSSSAQQPQHFDMTTPSTLDHWAATPSSARDNAQVDRMEAVYCHACSHEWYRDREADLQCPHCHGTFSEIVIVPNTRAIGKVAGSGEGTQKIAESFEHSGSLKQPAAMSSTFSSLPRSRTEKKQLLEKERVAEKEDKERFEIEYQPRLRESLIPAGEDDNDIEADIGKEMINRSIEDKKQTSKRSFEHNSQQQSSGMMLPDPMSIRATAPNFGLSHDSPYVGMPEDFMAYLFNTNTTKPGEGSPRTGLSAPLDMADNEEVIPMSGAMLPPFQLPEYAATIVNDLPSNQTSELLNADGDQKVLKNGQLLGGRKCRIRTFLLPTRGDTLFMLVHECMDVLGYQDMQAFLDRVPSCFRVDGMMVATLARVNQGLLEGLSGRTQVWVVEAIHIFQQFGWLITEPHFTNPWARIETQGYDQRVLHDREPLFAEAGPNPVQAGLDGEQSIPTATAESTQKDDPVGAQYGGPLHPLSAEAGLEGEQNIFTTAESARKDDLVGASQPSVEEIPQDNSREMQKTYSAASQPSLYDLESNAWTMIKPDDLDADESSFQSWHSPGRSFAHPESSVLPRQDVPGATAQTDSGYASVLREKAEGSIYGNPEPGNHPRQEIQAVTAQTDSGYASHTREKEVGRESLEAKEPSPLADTDAMTENNDSDAGTIYSDDRSQASVTRTQCYISEFVDHLFGKIRHQMEDSSAGRLMDCLPELLQAFALKVGQSSATRGHFEVMYFVHKHRRAIALSLQDRVKQDEAHGLAEVEDRGTDLEGMSLDDKLSLWAQKASNTEPEHEFEVEELPEIELFEDELDTNELYRYQSLIMKSPAFDWLVGSLQREIQLGNSAVVGMMDIRRRILQGLPSPRHVSRKQAVPCVQFTFTAPWDPVSFIEEQGYDPDIEDILGRVITLTGSSADVQAASCEQYLCQTWPSTGRHMLRIIGDTCRKKDVATGSLMERRTYILPDNTRVTATCMGKTLILEASGTAYSMAEIGEQLGWLVTALRSSPDESRMAVLYPTIGRFQRGADPSQPFSCDISTSFVKYEGLPVSPDSRNGECWHRMFRNPVVVWGYPIPRRQELVTGTGLEIPLDMLVALTDASGLSEFDGKTFIKGYSAMLIPTEQVDDLILWHLLFNDDGRRISYTDCRLATLHHIETTGIKQARHILGWVSHARNNTGSPGANYHIKWSGLGKPRERHAWEKVIISGGDPVGVSASFVVGKKDKGIFAGALGGYTSRLKFIAKQYVVLYDLADRRAWLVDGLSALLHLVRASLEHDQRDVFNSFFLYKRGQIKECSATMHGLDAAAAVLFNRENYSLKLYTESEDTWDEETERQQNGVDGAETVKEVVSKRKVTYYCLRDKVLEIFSLLEKMVDHLNNVQSEAGVGFRLRGTPRNILEGFDFMDVATSGAPLRPHMIKLNICESGRGWTDLLRSIQAITLFGKGFGELITPTTSSLADPPCGGCGYGIALPTGKDYLATCVSVIERILTTRGNTETVPWCLADDIYWHTPGALFDPCQCVNTTKGAKPSDRVQVLLPSTFPKLWGRDFASPNNLESQGAVIFSHNWRVPFRLGHQSTQDQKMLEPPDSGLGTSIDSSSGRSQLSGSFDDSETQASNAVDGSSVHSTGSQLEVQSVPNTAGLALMPDNGTSSRKRKLVEMVDRVKRKVLKTSPNIELDQFPDGGTGHIASSSMEGAGTHTG</sequence>
<evidence type="ECO:0008006" key="13">
    <source>
        <dbReference type="Google" id="ProtNLM"/>
    </source>
</evidence>
<feature type="domain" description="C2H2-type" evidence="10">
    <location>
        <begin position="9"/>
        <end position="33"/>
    </location>
</feature>
<dbReference type="GO" id="GO:0008270">
    <property type="term" value="F:zinc ion binding"/>
    <property type="evidence" value="ECO:0007669"/>
    <property type="project" value="UniProtKB-KW"/>
</dbReference>
<gene>
    <name evidence="11" type="ORF">CONLIGDRAFT_441316</name>
</gene>
<comment type="subcellular location">
    <subcellularLocation>
        <location evidence="1">Nucleus</location>
    </subcellularLocation>
</comment>
<dbReference type="SUPFAM" id="SSF57701">
    <property type="entry name" value="Zn2/Cys6 DNA-binding domain"/>
    <property type="match status" value="1"/>
</dbReference>
<dbReference type="SMART" id="SM00066">
    <property type="entry name" value="GAL4"/>
    <property type="match status" value="1"/>
</dbReference>
<feature type="region of interest" description="Disordered" evidence="8">
    <location>
        <begin position="1127"/>
        <end position="1148"/>
    </location>
</feature>
<feature type="compositionally biased region" description="Basic and acidic residues" evidence="8">
    <location>
        <begin position="761"/>
        <end position="771"/>
    </location>
</feature>
<dbReference type="PROSITE" id="PS00463">
    <property type="entry name" value="ZN2_CY6_FUNGAL_1"/>
    <property type="match status" value="1"/>
</dbReference>
<dbReference type="InParanoid" id="A0A1J7IJD3"/>
<dbReference type="SMART" id="SM00355">
    <property type="entry name" value="ZnF_C2H2"/>
    <property type="match status" value="4"/>
</dbReference>
<evidence type="ECO:0000256" key="4">
    <source>
        <dbReference type="ARBA" id="ARBA00022771"/>
    </source>
</evidence>
<feature type="compositionally biased region" description="Polar residues" evidence="8">
    <location>
        <begin position="2258"/>
        <end position="2271"/>
    </location>
</feature>
<feature type="compositionally biased region" description="Basic and acidic residues" evidence="8">
    <location>
        <begin position="466"/>
        <end position="475"/>
    </location>
</feature>
<dbReference type="InterPro" id="IPR013087">
    <property type="entry name" value="Znf_C2H2_type"/>
</dbReference>
<feature type="compositionally biased region" description="Polar residues" evidence="8">
    <location>
        <begin position="350"/>
        <end position="364"/>
    </location>
</feature>
<dbReference type="GO" id="GO:0005634">
    <property type="term" value="C:nucleus"/>
    <property type="evidence" value="ECO:0007669"/>
    <property type="project" value="UniProtKB-SubCell"/>
</dbReference>
<evidence type="ECO:0000313" key="11">
    <source>
        <dbReference type="EMBL" id="OIW27614.1"/>
    </source>
</evidence>
<feature type="compositionally biased region" description="Polar residues" evidence="8">
    <location>
        <begin position="691"/>
        <end position="701"/>
    </location>
</feature>
<evidence type="ECO:0000259" key="10">
    <source>
        <dbReference type="PROSITE" id="PS50157"/>
    </source>
</evidence>
<proteinExistence type="predicted"/>
<name>A0A1J7IJD3_9PEZI</name>
<evidence type="ECO:0000256" key="1">
    <source>
        <dbReference type="ARBA" id="ARBA00004123"/>
    </source>
</evidence>
<feature type="region of interest" description="Disordered" evidence="8">
    <location>
        <begin position="1073"/>
        <end position="1095"/>
    </location>
</feature>